<dbReference type="InterPro" id="IPR012337">
    <property type="entry name" value="RNaseH-like_sf"/>
</dbReference>
<dbReference type="PANTHER" id="PTHR43040">
    <property type="entry name" value="RIBONUCLEASE D"/>
    <property type="match status" value="1"/>
</dbReference>
<dbReference type="InterPro" id="IPR002562">
    <property type="entry name" value="3'-5'_exonuclease_dom"/>
</dbReference>
<evidence type="ECO:0000313" key="3">
    <source>
        <dbReference type="EMBL" id="KAG5961607.1"/>
    </source>
</evidence>
<dbReference type="GO" id="GO:0003676">
    <property type="term" value="F:nucleic acid binding"/>
    <property type="evidence" value="ECO:0007669"/>
    <property type="project" value="InterPro"/>
</dbReference>
<sequence length="263" mass="29777">MSSTRLKAAIHIVNTQATLLSLINSLHHRPTLYMDLQGCNVSRKGTIYILTLYIGPIPRTTTGIAYLVDIRKLGKSAFTLRNQLGTTLKSILESAHVKKIAFDVRNISDALFHHFQISLQGIQDLQLMELAARGKNRKHVHSLNTCLEKEGAMCKADRVKWDELQRKTTRLIESREGCRCGVFYERPLREGILEYCTGNVAFLPGLYNAYEKMLNPAWRELIRSATEDRIRHSQSAAYELSGPAQNLGPWDGFCEDAADFKRV</sequence>
<dbReference type="GO" id="GO:0006139">
    <property type="term" value="P:nucleobase-containing compound metabolic process"/>
    <property type="evidence" value="ECO:0007669"/>
    <property type="project" value="InterPro"/>
</dbReference>
<comment type="caution">
    <text evidence="3">The sequence shown here is derived from an EMBL/GenBank/DDBJ whole genome shotgun (WGS) entry which is preliminary data.</text>
</comment>
<evidence type="ECO:0000313" key="4">
    <source>
        <dbReference type="Proteomes" id="UP000742024"/>
    </source>
</evidence>
<dbReference type="EMBL" id="SRPS01000247">
    <property type="protein sequence ID" value="KAG5961607.1"/>
    <property type="molecule type" value="Genomic_DNA"/>
</dbReference>
<gene>
    <name evidence="3" type="ORF">E4U56_003790</name>
    <name evidence="2" type="ORF">E4U57_000464</name>
</gene>
<dbReference type="GO" id="GO:0008408">
    <property type="term" value="F:3'-5' exonuclease activity"/>
    <property type="evidence" value="ECO:0007669"/>
    <property type="project" value="InterPro"/>
</dbReference>
<dbReference type="Proteomes" id="UP000742024">
    <property type="component" value="Unassembled WGS sequence"/>
</dbReference>
<dbReference type="Pfam" id="PF01612">
    <property type="entry name" value="DNA_pol_A_exo1"/>
    <property type="match status" value="1"/>
</dbReference>
<evidence type="ECO:0000313" key="5">
    <source>
        <dbReference type="Proteomes" id="UP000784919"/>
    </source>
</evidence>
<evidence type="ECO:0000313" key="2">
    <source>
        <dbReference type="EMBL" id="KAG5959825.1"/>
    </source>
</evidence>
<proteinExistence type="predicted"/>
<reference evidence="3 4" key="1">
    <citation type="journal article" date="2020" name="bioRxiv">
        <title>Whole genome comparisons of ergot fungi reveals the divergence and evolution of species within the genus Claviceps are the result of varying mechanisms driving genome evolution and host range expansion.</title>
        <authorList>
            <person name="Wyka S.A."/>
            <person name="Mondo S.J."/>
            <person name="Liu M."/>
            <person name="Dettman J."/>
            <person name="Nalam V."/>
            <person name="Broders K.D."/>
        </authorList>
    </citation>
    <scope>NUCLEOTIDE SEQUENCE</scope>
    <source>
        <strain evidence="3">CCC 1102</strain>
        <strain evidence="2 4">LM583</strain>
    </source>
</reference>
<dbReference type="InterPro" id="IPR036397">
    <property type="entry name" value="RNaseH_sf"/>
</dbReference>
<dbReference type="AlphaFoldDB" id="A0A9P7MPC6"/>
<dbReference type="OrthoDB" id="26838at2759"/>
<keyword evidence="4" id="KW-1185">Reference proteome</keyword>
<protein>
    <recommendedName>
        <fullName evidence="1">3'-5' exonuclease domain-containing protein</fullName>
    </recommendedName>
</protein>
<dbReference type="EMBL" id="SRPR01000111">
    <property type="protein sequence ID" value="KAG5959825.1"/>
    <property type="molecule type" value="Genomic_DNA"/>
</dbReference>
<feature type="domain" description="3'-5' exonuclease" evidence="1">
    <location>
        <begin position="84"/>
        <end position="214"/>
    </location>
</feature>
<evidence type="ECO:0000259" key="1">
    <source>
        <dbReference type="Pfam" id="PF01612"/>
    </source>
</evidence>
<dbReference type="SUPFAM" id="SSF53098">
    <property type="entry name" value="Ribonuclease H-like"/>
    <property type="match status" value="1"/>
</dbReference>
<dbReference type="Gene3D" id="3.30.420.10">
    <property type="entry name" value="Ribonuclease H-like superfamily/Ribonuclease H"/>
    <property type="match status" value="1"/>
</dbReference>
<name>A0A9P7MPC6_9HYPO</name>
<dbReference type="PANTHER" id="PTHR43040:SF1">
    <property type="entry name" value="RIBONUCLEASE D"/>
    <property type="match status" value="1"/>
</dbReference>
<accession>A0A9P7MPC6</accession>
<dbReference type="Proteomes" id="UP000784919">
    <property type="component" value="Unassembled WGS sequence"/>
</dbReference>
<organism evidence="3 5">
    <name type="scientific">Claviceps arundinis</name>
    <dbReference type="NCBI Taxonomy" id="1623583"/>
    <lineage>
        <taxon>Eukaryota</taxon>
        <taxon>Fungi</taxon>
        <taxon>Dikarya</taxon>
        <taxon>Ascomycota</taxon>
        <taxon>Pezizomycotina</taxon>
        <taxon>Sordariomycetes</taxon>
        <taxon>Hypocreomycetidae</taxon>
        <taxon>Hypocreales</taxon>
        <taxon>Clavicipitaceae</taxon>
        <taxon>Claviceps</taxon>
    </lineage>
</organism>